<protein>
    <submittedName>
        <fullName evidence="1">Uncharacterized protein</fullName>
    </submittedName>
</protein>
<evidence type="ECO:0000313" key="1">
    <source>
        <dbReference type="EMBL" id="MEB3369410.1"/>
    </source>
</evidence>
<reference evidence="1 2" key="1">
    <citation type="submission" date="2023-10" db="EMBL/GenBank/DDBJ databases">
        <title>Saccharopolyspora sp. nov., isolated from mangrove soil.</title>
        <authorList>
            <person name="Lu Y."/>
            <person name="Liu W."/>
        </authorList>
    </citation>
    <scope>NUCLEOTIDE SEQUENCE [LARGE SCALE GENOMIC DNA]</scope>
    <source>
        <strain evidence="1 2">S2-29</strain>
    </source>
</reference>
<organism evidence="1 2">
    <name type="scientific">Saccharopolyspora mangrovi</name>
    <dbReference type="NCBI Taxonomy" id="3082379"/>
    <lineage>
        <taxon>Bacteria</taxon>
        <taxon>Bacillati</taxon>
        <taxon>Actinomycetota</taxon>
        <taxon>Actinomycetes</taxon>
        <taxon>Pseudonocardiales</taxon>
        <taxon>Pseudonocardiaceae</taxon>
        <taxon>Saccharopolyspora</taxon>
    </lineage>
</organism>
<accession>A0ABU6AD13</accession>
<sequence length="132" mass="14425">MRNGVHRRDIPLGVGILHSDRCRSCSTGAEPGGEQETENIIDYGSFSQCHCASLLAPPALRAPQLGEFRWHTPVVFVPASGQPEKDWSGARPDMHFRIDLNCSQLVFIGIGGVGRESTTRIVPNTQSPLWSS</sequence>
<name>A0ABU6AD13_9PSEU</name>
<dbReference type="RefSeq" id="WP_324266892.1">
    <property type="nucleotide sequence ID" value="NZ_JAWLNX010000012.1"/>
</dbReference>
<proteinExistence type="predicted"/>
<evidence type="ECO:0000313" key="2">
    <source>
        <dbReference type="Proteomes" id="UP001327093"/>
    </source>
</evidence>
<dbReference type="Proteomes" id="UP001327093">
    <property type="component" value="Unassembled WGS sequence"/>
</dbReference>
<gene>
    <name evidence="1" type="ORF">R4I43_18525</name>
</gene>
<comment type="caution">
    <text evidence="1">The sequence shown here is derived from an EMBL/GenBank/DDBJ whole genome shotgun (WGS) entry which is preliminary data.</text>
</comment>
<dbReference type="EMBL" id="JAWLNX010000012">
    <property type="protein sequence ID" value="MEB3369410.1"/>
    <property type="molecule type" value="Genomic_DNA"/>
</dbReference>
<keyword evidence="2" id="KW-1185">Reference proteome</keyword>